<keyword evidence="6" id="KW-1185">Reference proteome</keyword>
<accession>A0A4V2YZ44</accession>
<dbReference type="GO" id="GO:0006654">
    <property type="term" value="P:phosphatidic acid biosynthetic process"/>
    <property type="evidence" value="ECO:0007669"/>
    <property type="project" value="TreeGrafter"/>
</dbReference>
<gene>
    <name evidence="5" type="ORF">E1269_31105</name>
</gene>
<dbReference type="AlphaFoldDB" id="A0A4V2YZ44"/>
<evidence type="ECO:0000313" key="5">
    <source>
        <dbReference type="EMBL" id="TDD95597.1"/>
    </source>
</evidence>
<dbReference type="InParanoid" id="A0A4V2YZ44"/>
<protein>
    <submittedName>
        <fullName evidence="5">1-acyl-sn-glycerol-3-phosphate acyltransferase</fullName>
    </submittedName>
</protein>
<dbReference type="PANTHER" id="PTHR10434">
    <property type="entry name" value="1-ACYL-SN-GLYCEROL-3-PHOSPHATE ACYLTRANSFERASE"/>
    <property type="match status" value="1"/>
</dbReference>
<feature type="region of interest" description="Disordered" evidence="3">
    <location>
        <begin position="238"/>
        <end position="260"/>
    </location>
</feature>
<name>A0A4V2YZ44_9ACTN</name>
<comment type="caution">
    <text evidence="5">The sequence shown here is derived from an EMBL/GenBank/DDBJ whole genome shotgun (WGS) entry which is preliminary data.</text>
</comment>
<dbReference type="CDD" id="cd07989">
    <property type="entry name" value="LPLAT_AGPAT-like"/>
    <property type="match status" value="1"/>
</dbReference>
<evidence type="ECO:0000313" key="6">
    <source>
        <dbReference type="Proteomes" id="UP000294739"/>
    </source>
</evidence>
<dbReference type="EMBL" id="SMKZ01000090">
    <property type="protein sequence ID" value="TDD95597.1"/>
    <property type="molecule type" value="Genomic_DNA"/>
</dbReference>
<sequence>MKEVPVVGRRSDVGVAFRFIAFVLRPFLMAVTRRNWRGGEHIPPPGTGVVIAGNHISHFDPLTFAHFMWDNGRATRYLAKESVFRIPIAGRIISAARQIPVYRESSDASQAYRAAVAAVRSGELVAIYPEGTISRDPGLWPMVGKTGAARVALETGCDVVPVAQWGANHVLAPYSKRLRLLPPKTVHVIAGPPVDLDDLRGRPVTSESLRVATDRIMSAITQQLAEIRGEVPPEVRFDHRAAGLPPTGDPATAPDAEDER</sequence>
<organism evidence="5 6">
    <name type="scientific">Jiangella asiatica</name>
    <dbReference type="NCBI Taxonomy" id="2530372"/>
    <lineage>
        <taxon>Bacteria</taxon>
        <taxon>Bacillati</taxon>
        <taxon>Actinomycetota</taxon>
        <taxon>Actinomycetes</taxon>
        <taxon>Jiangellales</taxon>
        <taxon>Jiangellaceae</taxon>
        <taxon>Jiangella</taxon>
    </lineage>
</organism>
<keyword evidence="1 5" id="KW-0808">Transferase</keyword>
<dbReference type="OrthoDB" id="9806008at2"/>
<reference evidence="5 6" key="1">
    <citation type="submission" date="2019-03" db="EMBL/GenBank/DDBJ databases">
        <title>Draft genome sequences of novel Actinobacteria.</title>
        <authorList>
            <person name="Sahin N."/>
            <person name="Ay H."/>
            <person name="Saygin H."/>
        </authorList>
    </citation>
    <scope>NUCLEOTIDE SEQUENCE [LARGE SCALE GENOMIC DNA]</scope>
    <source>
        <strain evidence="5 6">5K138</strain>
    </source>
</reference>
<dbReference type="PANTHER" id="PTHR10434:SF55">
    <property type="entry name" value="POSSIBLE ACYLTRANSFERASE"/>
    <property type="match status" value="1"/>
</dbReference>
<dbReference type="SUPFAM" id="SSF69593">
    <property type="entry name" value="Glycerol-3-phosphate (1)-acyltransferase"/>
    <property type="match status" value="1"/>
</dbReference>
<evidence type="ECO:0000256" key="2">
    <source>
        <dbReference type="ARBA" id="ARBA00023315"/>
    </source>
</evidence>
<dbReference type="Proteomes" id="UP000294739">
    <property type="component" value="Unassembled WGS sequence"/>
</dbReference>
<evidence type="ECO:0000259" key="4">
    <source>
        <dbReference type="SMART" id="SM00563"/>
    </source>
</evidence>
<dbReference type="Pfam" id="PF01553">
    <property type="entry name" value="Acyltransferase"/>
    <property type="match status" value="1"/>
</dbReference>
<dbReference type="FunCoup" id="A0A4V2YZ44">
    <property type="interactions" value="116"/>
</dbReference>
<evidence type="ECO:0000256" key="1">
    <source>
        <dbReference type="ARBA" id="ARBA00022679"/>
    </source>
</evidence>
<feature type="domain" description="Phospholipid/glycerol acyltransferase" evidence="4">
    <location>
        <begin position="49"/>
        <end position="167"/>
    </location>
</feature>
<evidence type="ECO:0000256" key="3">
    <source>
        <dbReference type="SAM" id="MobiDB-lite"/>
    </source>
</evidence>
<proteinExistence type="predicted"/>
<feature type="compositionally biased region" description="Low complexity" evidence="3">
    <location>
        <begin position="242"/>
        <end position="254"/>
    </location>
</feature>
<dbReference type="SMART" id="SM00563">
    <property type="entry name" value="PlsC"/>
    <property type="match status" value="1"/>
</dbReference>
<dbReference type="InterPro" id="IPR002123">
    <property type="entry name" value="Plipid/glycerol_acylTrfase"/>
</dbReference>
<dbReference type="GO" id="GO:0005886">
    <property type="term" value="C:plasma membrane"/>
    <property type="evidence" value="ECO:0007669"/>
    <property type="project" value="TreeGrafter"/>
</dbReference>
<keyword evidence="2 5" id="KW-0012">Acyltransferase</keyword>
<dbReference type="GO" id="GO:0003841">
    <property type="term" value="F:1-acylglycerol-3-phosphate O-acyltransferase activity"/>
    <property type="evidence" value="ECO:0007669"/>
    <property type="project" value="TreeGrafter"/>
</dbReference>